<dbReference type="EMBL" id="BNJK01000003">
    <property type="protein sequence ID" value="GHP00721.1"/>
    <property type="molecule type" value="Genomic_DNA"/>
</dbReference>
<evidence type="ECO:0000313" key="1">
    <source>
        <dbReference type="EMBL" id="GHP00721.1"/>
    </source>
</evidence>
<sequence>MTDQQDQQFLEFFRRVLNNQDLELQQTFQTKKGIVGILSDGEARGLHDGEVYIGIQLTDGRYWSQRNPAQPDHLIDLLQVWAG</sequence>
<protein>
    <submittedName>
        <fullName evidence="1">Uncharacterized protein</fullName>
    </submittedName>
</protein>
<reference evidence="1" key="1">
    <citation type="submission" date="2020-10" db="EMBL/GenBank/DDBJ databases">
        <title>Taxonomic study of unclassified bacteria belonging to the class Ktedonobacteria.</title>
        <authorList>
            <person name="Yabe S."/>
            <person name="Wang C.M."/>
            <person name="Zheng Y."/>
            <person name="Sakai Y."/>
            <person name="Cavaletti L."/>
            <person name="Monciardini P."/>
            <person name="Donadio S."/>
        </authorList>
    </citation>
    <scope>NUCLEOTIDE SEQUENCE</scope>
    <source>
        <strain evidence="1">ID150040</strain>
    </source>
</reference>
<proteinExistence type="predicted"/>
<dbReference type="RefSeq" id="WP_220211309.1">
    <property type="nucleotide sequence ID" value="NZ_BNJK01000003.1"/>
</dbReference>
<keyword evidence="2" id="KW-1185">Reference proteome</keyword>
<evidence type="ECO:0000313" key="2">
    <source>
        <dbReference type="Proteomes" id="UP000597444"/>
    </source>
</evidence>
<organism evidence="1 2">
    <name type="scientific">Reticulibacter mediterranei</name>
    <dbReference type="NCBI Taxonomy" id="2778369"/>
    <lineage>
        <taxon>Bacteria</taxon>
        <taxon>Bacillati</taxon>
        <taxon>Chloroflexota</taxon>
        <taxon>Ktedonobacteria</taxon>
        <taxon>Ktedonobacterales</taxon>
        <taxon>Reticulibacteraceae</taxon>
        <taxon>Reticulibacter</taxon>
    </lineage>
</organism>
<gene>
    <name evidence="1" type="ORF">KSF_107680</name>
</gene>
<comment type="caution">
    <text evidence="1">The sequence shown here is derived from an EMBL/GenBank/DDBJ whole genome shotgun (WGS) entry which is preliminary data.</text>
</comment>
<dbReference type="AlphaFoldDB" id="A0A8J3N9L4"/>
<accession>A0A8J3N9L4</accession>
<dbReference type="Proteomes" id="UP000597444">
    <property type="component" value="Unassembled WGS sequence"/>
</dbReference>
<name>A0A8J3N9L4_9CHLR</name>